<evidence type="ECO:0000256" key="1">
    <source>
        <dbReference type="ARBA" id="ARBA00004123"/>
    </source>
</evidence>
<keyword evidence="7" id="KW-1185">Reference proteome</keyword>
<dbReference type="SUPFAM" id="SSF53098">
    <property type="entry name" value="Ribonuclease H-like"/>
    <property type="match status" value="1"/>
</dbReference>
<keyword evidence="2" id="KW-0479">Metal-binding</keyword>
<comment type="subcellular location">
    <subcellularLocation>
        <location evidence="1">Nucleus</location>
    </subcellularLocation>
</comment>
<dbReference type="AlphaFoldDB" id="A0AAD6UTS1"/>
<reference evidence="6" key="1">
    <citation type="submission" date="2023-03" db="EMBL/GenBank/DDBJ databases">
        <title>Massive genome expansion in bonnet fungi (Mycena s.s.) driven by repeated elements and novel gene families across ecological guilds.</title>
        <authorList>
            <consortium name="Lawrence Berkeley National Laboratory"/>
            <person name="Harder C.B."/>
            <person name="Miyauchi S."/>
            <person name="Viragh M."/>
            <person name="Kuo A."/>
            <person name="Thoen E."/>
            <person name="Andreopoulos B."/>
            <person name="Lu D."/>
            <person name="Skrede I."/>
            <person name="Drula E."/>
            <person name="Henrissat B."/>
            <person name="Morin E."/>
            <person name="Kohler A."/>
            <person name="Barry K."/>
            <person name="LaButti K."/>
            <person name="Morin E."/>
            <person name="Salamov A."/>
            <person name="Lipzen A."/>
            <person name="Mereny Z."/>
            <person name="Hegedus B."/>
            <person name="Baldrian P."/>
            <person name="Stursova M."/>
            <person name="Weitz H."/>
            <person name="Taylor A."/>
            <person name="Grigoriev I.V."/>
            <person name="Nagy L.G."/>
            <person name="Martin F."/>
            <person name="Kauserud H."/>
        </authorList>
    </citation>
    <scope>NUCLEOTIDE SEQUENCE</scope>
    <source>
        <strain evidence="6">9144</strain>
    </source>
</reference>
<protein>
    <submittedName>
        <fullName evidence="6">Uncharacterized protein</fullName>
    </submittedName>
</protein>
<sequence length="302" mass="34253">MTEICRALSEIGIPFDVEGNRIRCFPHVVNITVKTGLKDLCELPSYAPDIVEDNNCNVIPQSLRDNIEYWRALECDPVAEARALVTACRASGQRREAFKDIIKAGNEAGGFGDPAGPLREVGLLKDVETRWSATFLMIDRLLEQYLAVDQFLDDPAQDEISWHRLSPITLKVLHDIRRLLQIPHIVQEIVSAEKTPTLSSVLPMYEKLIIMLKDLSRELDELSIGINAIIRKLEEYLNLSRRTKAYALAMGDYVFLFKYHSSSDLVTVLNPTIKLRWLGQHWEEEDVDNAKSAIRTAVSNVH</sequence>
<comment type="caution">
    <text evidence="6">The sequence shown here is derived from an EMBL/GenBank/DDBJ whole genome shotgun (WGS) entry which is preliminary data.</text>
</comment>
<accession>A0AAD6UTS1</accession>
<name>A0AAD6UTS1_9AGAR</name>
<dbReference type="GO" id="GO:0005634">
    <property type="term" value="C:nucleus"/>
    <property type="evidence" value="ECO:0007669"/>
    <property type="project" value="UniProtKB-SubCell"/>
</dbReference>
<evidence type="ECO:0000313" key="7">
    <source>
        <dbReference type="Proteomes" id="UP001219525"/>
    </source>
</evidence>
<evidence type="ECO:0000256" key="2">
    <source>
        <dbReference type="ARBA" id="ARBA00022723"/>
    </source>
</evidence>
<evidence type="ECO:0000256" key="4">
    <source>
        <dbReference type="ARBA" id="ARBA00022833"/>
    </source>
</evidence>
<organism evidence="6 7">
    <name type="scientific">Mycena pura</name>
    <dbReference type="NCBI Taxonomy" id="153505"/>
    <lineage>
        <taxon>Eukaryota</taxon>
        <taxon>Fungi</taxon>
        <taxon>Dikarya</taxon>
        <taxon>Basidiomycota</taxon>
        <taxon>Agaricomycotina</taxon>
        <taxon>Agaricomycetes</taxon>
        <taxon>Agaricomycetidae</taxon>
        <taxon>Agaricales</taxon>
        <taxon>Marasmiineae</taxon>
        <taxon>Mycenaceae</taxon>
        <taxon>Mycena</taxon>
    </lineage>
</organism>
<gene>
    <name evidence="6" type="ORF">GGX14DRAFT_380642</name>
</gene>
<dbReference type="Proteomes" id="UP001219525">
    <property type="component" value="Unassembled WGS sequence"/>
</dbReference>
<evidence type="ECO:0000313" key="6">
    <source>
        <dbReference type="EMBL" id="KAJ7191879.1"/>
    </source>
</evidence>
<keyword evidence="3" id="KW-0863">Zinc-finger</keyword>
<proteinExistence type="predicted"/>
<keyword evidence="5" id="KW-0539">Nucleus</keyword>
<evidence type="ECO:0000256" key="3">
    <source>
        <dbReference type="ARBA" id="ARBA00022771"/>
    </source>
</evidence>
<evidence type="ECO:0000256" key="5">
    <source>
        <dbReference type="ARBA" id="ARBA00023242"/>
    </source>
</evidence>
<keyword evidence="4" id="KW-0862">Zinc</keyword>
<dbReference type="InterPro" id="IPR052035">
    <property type="entry name" value="ZnF_BED_domain_contain"/>
</dbReference>
<dbReference type="PANTHER" id="PTHR46481:SF10">
    <property type="entry name" value="ZINC FINGER BED DOMAIN-CONTAINING PROTEIN 39"/>
    <property type="match status" value="1"/>
</dbReference>
<dbReference type="EMBL" id="JARJCW010000127">
    <property type="protein sequence ID" value="KAJ7191879.1"/>
    <property type="molecule type" value="Genomic_DNA"/>
</dbReference>
<dbReference type="PANTHER" id="PTHR46481">
    <property type="entry name" value="ZINC FINGER BED DOMAIN-CONTAINING PROTEIN 4"/>
    <property type="match status" value="1"/>
</dbReference>
<dbReference type="InterPro" id="IPR012337">
    <property type="entry name" value="RNaseH-like_sf"/>
</dbReference>
<dbReference type="GO" id="GO:0008270">
    <property type="term" value="F:zinc ion binding"/>
    <property type="evidence" value="ECO:0007669"/>
    <property type="project" value="UniProtKB-KW"/>
</dbReference>